<keyword evidence="9" id="KW-1185">Reference proteome</keyword>
<dbReference type="Gene3D" id="3.40.50.300">
    <property type="entry name" value="P-loop containing nucleotide triphosphate hydrolases"/>
    <property type="match status" value="1"/>
</dbReference>
<protein>
    <recommendedName>
        <fullName evidence="6">Anoctamin</fullName>
    </recommendedName>
</protein>
<dbReference type="OMA" id="KYSHIQP"/>
<comment type="similarity">
    <text evidence="2 6">Belongs to the anoctamin family.</text>
</comment>
<evidence type="ECO:0000256" key="1">
    <source>
        <dbReference type="ARBA" id="ARBA00004141"/>
    </source>
</evidence>
<reference evidence="8 9" key="1">
    <citation type="journal article" date="2018" name="Nat. Ecol. Evol.">
        <title>Genomic signatures of mitonuclear coevolution across populations of Tigriopus californicus.</title>
        <authorList>
            <person name="Barreto F.S."/>
            <person name="Watson E.T."/>
            <person name="Lima T.G."/>
            <person name="Willett C.S."/>
            <person name="Edmands S."/>
            <person name="Li W."/>
            <person name="Burton R.S."/>
        </authorList>
    </citation>
    <scope>NUCLEOTIDE SEQUENCE [LARGE SCALE GENOMIC DNA]</scope>
    <source>
        <strain evidence="8 9">San Diego</strain>
    </source>
</reference>
<sequence length="953" mass="108919">MRSHAISLDWHHTPEGQGVLTHLTDQTTGERRIYGYLERPILPPTVQVVHYKLFLSGKAGIGKSSLVSFLLGQAHWTSHLGETPGIKVTNVFWPTKIQTQLVLFHLSLWDAGETASKKYSHIQPTMRSHAISLDWHHTPEGQGVLTHLTDQTTGERRIYGYLERPILPPTVQVVHYKLFLSGKAGIGKSSLVSFLLGQAHWTSHLGETPGIKVTNVFWPTKIQTQLVLFHLSLWDAGETASKKYSHIQPVCQENSTGVIFVFAFNDRRSFEELDQQIPNLSQAPTQICPIVVGTKLRSSGNEKMDASASSSPSYYVVCLHEKCSQEAAQFMADHLSAPVSKDGAGLIVEQEVLRPNGLILHISASRQRVLELAETVGIKKPDLDGVICEFEIAQADRFPESGLVGPLTLSDIHRCVLYAMEFLHFDHDRKYLPGHEDSKIMKGAPMLSAYREAGYIDTFPLHDDETLERLHKKWKHASIFNPPLDDIRDYFGENVALYFSFATFYTYFLMPIALIGIVQFILDRFLHVDFLFSNVTFSCLNLIGVTIFLEMWKRKSNKHNYHWGTGGKLRHKRARPEFRGELGINKITGKEEMQYPFQQTLKKVLFVSLPITVACLLVAFFLMLLSFQAEKFVYQKIHDPMSGEIPFLLSLVSNVPSIVYSILVFLMNHNYLHLAHFLTEWENHRTQEQFERHVVSKLVLFEFVNTFLALFYIAFYLQDIVMLKNQVFTMLIIQQIIGLLQETILPIVLKRPSTRRVMKKISKRVVKDLTKKFDVHHKQLETLPFIDNEESKIAMANYSLHRDPYESTYDDFMEMWLQFGHVFLFSSVYPLAGFLALLNNLFELKVDAYKLCRLARKPTPRSVRDIGAWYMAFSVTSVISVMTNCALLAMDKDVQAFAPHASGTDWALTFVVIEHVFLLIRLAIDKLIPDVSNSIKFAIDRDNYILKNRRVIK</sequence>
<dbReference type="GO" id="GO:0005254">
    <property type="term" value="F:chloride channel activity"/>
    <property type="evidence" value="ECO:0007669"/>
    <property type="project" value="TreeGrafter"/>
</dbReference>
<feature type="transmembrane region" description="Helical" evidence="6">
    <location>
        <begin position="694"/>
        <end position="715"/>
    </location>
</feature>
<evidence type="ECO:0000313" key="9">
    <source>
        <dbReference type="Proteomes" id="UP000318571"/>
    </source>
</evidence>
<dbReference type="GO" id="GO:0005886">
    <property type="term" value="C:plasma membrane"/>
    <property type="evidence" value="ECO:0007669"/>
    <property type="project" value="TreeGrafter"/>
</dbReference>
<dbReference type="InterPro" id="IPR049452">
    <property type="entry name" value="Anoctamin_TM"/>
</dbReference>
<gene>
    <name evidence="8" type="ORF">TCAL_11132</name>
</gene>
<dbReference type="SUPFAM" id="SSF52540">
    <property type="entry name" value="P-loop containing nucleoside triphosphate hydrolases"/>
    <property type="match status" value="1"/>
</dbReference>
<dbReference type="Pfam" id="PF00071">
    <property type="entry name" value="Ras"/>
    <property type="match status" value="1"/>
</dbReference>
<dbReference type="PANTHER" id="PTHR12308:SF74">
    <property type="entry name" value="ANOCTAMIN"/>
    <property type="match status" value="1"/>
</dbReference>
<evidence type="ECO:0000256" key="3">
    <source>
        <dbReference type="ARBA" id="ARBA00022692"/>
    </source>
</evidence>
<dbReference type="InterPro" id="IPR001806">
    <property type="entry name" value="Small_GTPase"/>
</dbReference>
<dbReference type="GO" id="GO:0003924">
    <property type="term" value="F:GTPase activity"/>
    <property type="evidence" value="ECO:0007669"/>
    <property type="project" value="InterPro"/>
</dbReference>
<dbReference type="Pfam" id="PF04547">
    <property type="entry name" value="Anoctamin"/>
    <property type="match status" value="1"/>
</dbReference>
<evidence type="ECO:0000256" key="2">
    <source>
        <dbReference type="ARBA" id="ARBA00009671"/>
    </source>
</evidence>
<feature type="transmembrane region" description="Helical" evidence="6">
    <location>
        <begin position="727"/>
        <end position="749"/>
    </location>
</feature>
<dbReference type="EMBL" id="VCGU01000011">
    <property type="protein sequence ID" value="TRY67323.1"/>
    <property type="molecule type" value="Genomic_DNA"/>
</dbReference>
<name>A0A553NPH0_TIGCA</name>
<dbReference type="Proteomes" id="UP000318571">
    <property type="component" value="Chromosome 4"/>
</dbReference>
<proteinExistence type="inferred from homology"/>
<dbReference type="PANTHER" id="PTHR12308">
    <property type="entry name" value="ANOCTAMIN"/>
    <property type="match status" value="1"/>
</dbReference>
<comment type="subcellular location">
    <subcellularLocation>
        <location evidence="1 6">Membrane</location>
        <topology evidence="1 6">Multi-pass membrane protein</topology>
    </subcellularLocation>
</comment>
<dbReference type="InterPro" id="IPR027417">
    <property type="entry name" value="P-loop_NTPase"/>
</dbReference>
<feature type="transmembrane region" description="Helical" evidence="6">
    <location>
        <begin position="604"/>
        <end position="625"/>
    </location>
</feature>
<feature type="transmembrane region" description="Helical" evidence="6">
    <location>
        <begin position="530"/>
        <end position="549"/>
    </location>
</feature>
<keyword evidence="3 6" id="KW-0812">Transmembrane</keyword>
<comment type="caution">
    <text evidence="8">The sequence shown here is derived from an EMBL/GenBank/DDBJ whole genome shotgun (WGS) entry which is preliminary data.</text>
</comment>
<dbReference type="AlphaFoldDB" id="A0A553NPH0"/>
<evidence type="ECO:0000256" key="6">
    <source>
        <dbReference type="RuleBase" id="RU280814"/>
    </source>
</evidence>
<feature type="transmembrane region" description="Helical" evidence="6">
    <location>
        <begin position="495"/>
        <end position="518"/>
    </location>
</feature>
<feature type="transmembrane region" description="Helical" evidence="6">
    <location>
        <begin position="645"/>
        <end position="666"/>
    </location>
</feature>
<keyword evidence="4 6" id="KW-1133">Transmembrane helix</keyword>
<keyword evidence="5 6" id="KW-0472">Membrane</keyword>
<evidence type="ECO:0000313" key="8">
    <source>
        <dbReference type="EMBL" id="TRY67323.1"/>
    </source>
</evidence>
<dbReference type="GO" id="GO:0005525">
    <property type="term" value="F:GTP binding"/>
    <property type="evidence" value="ECO:0007669"/>
    <property type="project" value="InterPro"/>
</dbReference>
<organism evidence="8 9">
    <name type="scientific">Tigriopus californicus</name>
    <name type="common">Marine copepod</name>
    <dbReference type="NCBI Taxonomy" id="6832"/>
    <lineage>
        <taxon>Eukaryota</taxon>
        <taxon>Metazoa</taxon>
        <taxon>Ecdysozoa</taxon>
        <taxon>Arthropoda</taxon>
        <taxon>Crustacea</taxon>
        <taxon>Multicrustacea</taxon>
        <taxon>Hexanauplia</taxon>
        <taxon>Copepoda</taxon>
        <taxon>Harpacticoida</taxon>
        <taxon>Harpacticidae</taxon>
        <taxon>Tigriopus</taxon>
    </lineage>
</organism>
<accession>A0A553NPH0</accession>
<feature type="domain" description="Anoctamin transmembrane" evidence="7">
    <location>
        <begin position="487"/>
        <end position="939"/>
    </location>
</feature>
<feature type="transmembrane region" description="Helical" evidence="6">
    <location>
        <begin position="822"/>
        <end position="842"/>
    </location>
</feature>
<evidence type="ECO:0000256" key="5">
    <source>
        <dbReference type="ARBA" id="ARBA00023136"/>
    </source>
</evidence>
<dbReference type="STRING" id="6832.A0A553NPH0"/>
<dbReference type="InterPro" id="IPR007632">
    <property type="entry name" value="Anoctamin"/>
</dbReference>
<evidence type="ECO:0000259" key="7">
    <source>
        <dbReference type="Pfam" id="PF04547"/>
    </source>
</evidence>
<evidence type="ECO:0000256" key="4">
    <source>
        <dbReference type="ARBA" id="ARBA00022989"/>
    </source>
</evidence>
<feature type="transmembrane region" description="Helical" evidence="6">
    <location>
        <begin position="868"/>
        <end position="890"/>
    </location>
</feature>